<feature type="compositionally biased region" description="Polar residues" evidence="2">
    <location>
        <begin position="826"/>
        <end position="843"/>
    </location>
</feature>
<organism evidence="4">
    <name type="scientific">Zea mays</name>
    <name type="common">Maize</name>
    <dbReference type="NCBI Taxonomy" id="4577"/>
    <lineage>
        <taxon>Eukaryota</taxon>
        <taxon>Viridiplantae</taxon>
        <taxon>Streptophyta</taxon>
        <taxon>Embryophyta</taxon>
        <taxon>Tracheophyta</taxon>
        <taxon>Spermatophyta</taxon>
        <taxon>Magnoliopsida</taxon>
        <taxon>Liliopsida</taxon>
        <taxon>Poales</taxon>
        <taxon>Poaceae</taxon>
        <taxon>PACMAD clade</taxon>
        <taxon>Panicoideae</taxon>
        <taxon>Andropogonodae</taxon>
        <taxon>Andropogoneae</taxon>
        <taxon>Tripsacinae</taxon>
        <taxon>Zea</taxon>
    </lineage>
</organism>
<dbReference type="Pfam" id="PF13424">
    <property type="entry name" value="TPR_12"/>
    <property type="match status" value="1"/>
</dbReference>
<feature type="region of interest" description="Disordered" evidence="2">
    <location>
        <begin position="826"/>
        <end position="850"/>
    </location>
</feature>
<accession>A0A1D6Q8Q4</accession>
<feature type="compositionally biased region" description="Basic residues" evidence="2">
    <location>
        <begin position="1"/>
        <end position="12"/>
    </location>
</feature>
<feature type="region of interest" description="Disordered" evidence="2">
    <location>
        <begin position="1281"/>
        <end position="1350"/>
    </location>
</feature>
<feature type="region of interest" description="Disordered" evidence="2">
    <location>
        <begin position="1"/>
        <end position="60"/>
    </location>
</feature>
<feature type="region of interest" description="Disordered" evidence="2">
    <location>
        <begin position="644"/>
        <end position="685"/>
    </location>
</feature>
<dbReference type="EnsemblPlants" id="Zm00001eb189030_T001">
    <property type="protein sequence ID" value="Zm00001eb189030_P001"/>
    <property type="gene ID" value="Zm00001eb189030"/>
</dbReference>
<evidence type="ECO:0000313" key="4">
    <source>
        <dbReference type="EMBL" id="AQK54760.1"/>
    </source>
</evidence>
<feature type="compositionally biased region" description="Polar residues" evidence="2">
    <location>
        <begin position="1319"/>
        <end position="1330"/>
    </location>
</feature>
<reference evidence="5" key="4">
    <citation type="submission" date="2021-05" db="UniProtKB">
        <authorList>
            <consortium name="EnsemblPlants"/>
        </authorList>
    </citation>
    <scope>IDENTIFICATION</scope>
    <source>
        <strain evidence="5">cv. B73</strain>
    </source>
</reference>
<keyword evidence="7" id="KW-1267">Proteomics identification</keyword>
<feature type="compositionally biased region" description="Low complexity" evidence="2">
    <location>
        <begin position="34"/>
        <end position="47"/>
    </location>
</feature>
<dbReference type="Gene3D" id="1.25.40.10">
    <property type="entry name" value="Tetratricopeptide repeat domain"/>
    <property type="match status" value="1"/>
</dbReference>
<reference evidence="4" key="2">
    <citation type="submission" date="2015-12" db="EMBL/GenBank/DDBJ databases">
        <title>Update maize B73 reference genome by single molecule sequencing technologies.</title>
        <authorList>
            <consortium name="Maize Genome Sequencing Project"/>
            <person name="Ware D."/>
        </authorList>
    </citation>
    <scope>NUCLEOTIDE SEQUENCE</scope>
    <source>
        <tissue evidence="4">Seedling</tissue>
    </source>
</reference>
<reference evidence="5" key="3">
    <citation type="submission" date="2019-07" db="EMBL/GenBank/DDBJ databases">
        <authorList>
            <person name="Seetharam A."/>
            <person name="Woodhouse M."/>
            <person name="Cannon E."/>
        </authorList>
    </citation>
    <scope>NUCLEOTIDE SEQUENCE [LARGE SCALE GENOMIC DNA]</scope>
    <source>
        <strain evidence="5">cv. B73</strain>
    </source>
</reference>
<dbReference type="PANTHER" id="PTHR12601:SF6">
    <property type="entry name" value="CLUSTERED MITOCHONDRIA PROTEIN HOMOLOG"/>
    <property type="match status" value="1"/>
</dbReference>
<dbReference type="Gramene" id="Zm00001eb189030_T001">
    <property type="protein sequence ID" value="Zm00001eb189030_P001"/>
    <property type="gene ID" value="Zm00001eb189030"/>
</dbReference>
<dbReference type="FunFam" id="1.25.40.10:FF:000230">
    <property type="entry name" value="Clustered mitochondria protein homolog"/>
    <property type="match status" value="1"/>
</dbReference>
<feature type="compositionally biased region" description="Polar residues" evidence="2">
    <location>
        <begin position="1281"/>
        <end position="1310"/>
    </location>
</feature>
<evidence type="ECO:0007829" key="7">
    <source>
        <dbReference type="PeptideAtlas" id="A0A1D6Q8Q4"/>
    </source>
</evidence>
<reference evidence="6" key="1">
    <citation type="journal article" date="2009" name="Science">
        <title>The B73 maize genome: complexity, diversity, and dynamics.</title>
        <authorList>
            <person name="Schnable P.S."/>
            <person name="Ware D."/>
            <person name="Fulton R.S."/>
            <person name="Stein J.C."/>
            <person name="Wei F."/>
            <person name="Pasternak S."/>
            <person name="Liang C."/>
            <person name="Zhang J."/>
            <person name="Fulton L."/>
            <person name="Graves T.A."/>
            <person name="Minx P."/>
            <person name="Reily A.D."/>
            <person name="Courtney L."/>
            <person name="Kruchowski S.S."/>
            <person name="Tomlinson C."/>
            <person name="Strong C."/>
            <person name="Delehaunty K."/>
            <person name="Fronick C."/>
            <person name="Courtney B."/>
            <person name="Rock S.M."/>
            <person name="Belter E."/>
            <person name="Du F."/>
            <person name="Kim K."/>
            <person name="Abbott R.M."/>
            <person name="Cotton M."/>
            <person name="Levy A."/>
            <person name="Marchetto P."/>
            <person name="Ochoa K."/>
            <person name="Jackson S.M."/>
            <person name="Gillam B."/>
            <person name="Chen W."/>
            <person name="Yan L."/>
            <person name="Higginbotham J."/>
            <person name="Cardenas M."/>
            <person name="Waligorski J."/>
            <person name="Applebaum E."/>
            <person name="Phelps L."/>
            <person name="Falcone J."/>
            <person name="Kanchi K."/>
            <person name="Thane T."/>
            <person name="Scimone A."/>
            <person name="Thane N."/>
            <person name="Henke J."/>
            <person name="Wang T."/>
            <person name="Ruppert J."/>
            <person name="Shah N."/>
            <person name="Rotter K."/>
            <person name="Hodges J."/>
            <person name="Ingenthron E."/>
            <person name="Cordes M."/>
            <person name="Kohlberg S."/>
            <person name="Sgro J."/>
            <person name="Delgado B."/>
            <person name="Mead K."/>
            <person name="Chinwalla A."/>
            <person name="Leonard S."/>
            <person name="Crouse K."/>
            <person name="Collura K."/>
            <person name="Kudrna D."/>
            <person name="Currie J."/>
            <person name="He R."/>
            <person name="Angelova A."/>
            <person name="Rajasekar S."/>
            <person name="Mueller T."/>
            <person name="Lomeli R."/>
            <person name="Scara G."/>
            <person name="Ko A."/>
            <person name="Delaney K."/>
            <person name="Wissotski M."/>
            <person name="Lopez G."/>
            <person name="Campos D."/>
            <person name="Braidotti M."/>
            <person name="Ashley E."/>
            <person name="Golser W."/>
            <person name="Kim H."/>
            <person name="Lee S."/>
            <person name="Lin J."/>
            <person name="Dujmic Z."/>
            <person name="Kim W."/>
            <person name="Talag J."/>
            <person name="Zuccolo A."/>
            <person name="Fan C."/>
            <person name="Sebastian A."/>
            <person name="Kramer M."/>
            <person name="Spiegel L."/>
            <person name="Nascimento L."/>
            <person name="Zutavern T."/>
            <person name="Miller B."/>
            <person name="Ambroise C."/>
            <person name="Muller S."/>
            <person name="Spooner W."/>
            <person name="Narechania A."/>
            <person name="Ren L."/>
            <person name="Wei S."/>
            <person name="Kumari S."/>
            <person name="Faga B."/>
            <person name="Levy M.J."/>
            <person name="McMahan L."/>
            <person name="Van Buren P."/>
            <person name="Vaughn M.W."/>
            <person name="Ying K."/>
            <person name="Yeh C.-T."/>
            <person name="Emrich S.J."/>
            <person name="Jia Y."/>
            <person name="Kalyanaraman A."/>
            <person name="Hsia A.-P."/>
            <person name="Barbazuk W.B."/>
            <person name="Baucom R.S."/>
            <person name="Brutnell T.P."/>
            <person name="Carpita N.C."/>
            <person name="Chaparro C."/>
            <person name="Chia J.-M."/>
            <person name="Deragon J.-M."/>
            <person name="Estill J.C."/>
            <person name="Fu Y."/>
            <person name="Jeddeloh J.A."/>
            <person name="Han Y."/>
            <person name="Lee H."/>
            <person name="Li P."/>
            <person name="Lisch D.R."/>
            <person name="Liu S."/>
            <person name="Liu Z."/>
            <person name="Nagel D.H."/>
            <person name="McCann M.C."/>
            <person name="SanMiguel P."/>
            <person name="Myers A.M."/>
            <person name="Nettleton D."/>
            <person name="Nguyen J."/>
            <person name="Penning B.W."/>
            <person name="Ponnala L."/>
            <person name="Schneider K.L."/>
            <person name="Schwartz D.C."/>
            <person name="Sharma A."/>
            <person name="Soderlund C."/>
            <person name="Springer N.M."/>
            <person name="Sun Q."/>
            <person name="Wang H."/>
            <person name="Waterman M."/>
            <person name="Westerman R."/>
            <person name="Wolfgruber T.K."/>
            <person name="Yang L."/>
            <person name="Yu Y."/>
            <person name="Zhang L."/>
            <person name="Zhou S."/>
            <person name="Zhu Q."/>
            <person name="Bennetzen J.L."/>
            <person name="Dawe R.K."/>
            <person name="Jiang J."/>
            <person name="Jiang N."/>
            <person name="Presting G.G."/>
            <person name="Wessler S.R."/>
            <person name="Aluru S."/>
            <person name="Martienssen R.A."/>
            <person name="Clifton S.W."/>
            <person name="McCombie W.R."/>
            <person name="Wing R.A."/>
            <person name="Wilson R.K."/>
        </authorList>
    </citation>
    <scope>NUCLEOTIDE SEQUENCE [LARGE SCALE GENOMIC DNA]</scope>
    <source>
        <strain evidence="6">cv. B73</strain>
    </source>
</reference>
<dbReference type="InterPro" id="IPR028275">
    <property type="entry name" value="CLU_N"/>
</dbReference>
<evidence type="ECO:0000313" key="6">
    <source>
        <dbReference type="Proteomes" id="UP000007305"/>
    </source>
</evidence>
<dbReference type="Pfam" id="PF15044">
    <property type="entry name" value="CLU_N"/>
    <property type="match status" value="1"/>
</dbReference>
<dbReference type="InterPro" id="IPR011990">
    <property type="entry name" value="TPR-like_helical_dom_sf"/>
</dbReference>
<protein>
    <submittedName>
        <fullName evidence="4">Tola protein homolog1</fullName>
    </submittedName>
</protein>
<feature type="compositionally biased region" description="Low complexity" evidence="2">
    <location>
        <begin position="13"/>
        <end position="23"/>
    </location>
</feature>
<dbReference type="RefSeq" id="XP_008679044.1">
    <property type="nucleotide sequence ID" value="XM_008680822.3"/>
</dbReference>
<name>A0A1D6Q8Q4_MAIZE</name>
<feature type="compositionally biased region" description="Polar residues" evidence="2">
    <location>
        <begin position="440"/>
        <end position="450"/>
    </location>
</feature>
<dbReference type="InterPro" id="IPR027523">
    <property type="entry name" value="CLU_prot"/>
</dbReference>
<dbReference type="InterPro" id="IPR025697">
    <property type="entry name" value="CLU_dom"/>
</dbReference>
<dbReference type="EMBL" id="CM000780">
    <property type="protein sequence ID" value="AQK54760.1"/>
    <property type="molecule type" value="Genomic_DNA"/>
</dbReference>
<dbReference type="Pfam" id="PF13236">
    <property type="entry name" value="CLU"/>
    <property type="match status" value="1"/>
</dbReference>
<dbReference type="Pfam" id="PF12807">
    <property type="entry name" value="eIF3_p135"/>
    <property type="match status" value="1"/>
</dbReference>
<feature type="domain" description="Clu" evidence="3">
    <location>
        <begin position="329"/>
        <end position="615"/>
    </location>
</feature>
<feature type="region of interest" description="Disordered" evidence="2">
    <location>
        <begin position="435"/>
        <end position="461"/>
    </location>
</feature>
<dbReference type="eggNOG" id="KOG1839">
    <property type="taxonomic scope" value="Eukaryota"/>
</dbReference>
<dbReference type="CDD" id="cd15466">
    <property type="entry name" value="CLU-central"/>
    <property type="match status" value="1"/>
</dbReference>
<sequence length="1350" mass="146710">MAGKTKGGKNKGKAQGAGQSASAEPEVPATDGAEVVNPENGEVNEPPVTEDGVKNVEKGDGDALEVVQPARKPAEGELHLYAVPVRTQSGEKLELQLSPGDSVIDVKQFLLDAPETCFYTCYNLILHTEDGSAHQLEDYNEISEIADITSSGCSLEMVAAIYDERSIRSHLRRVRELLSLSSLYVSLSTSLALHQESAQGKSAGPEKGPIQELDGLNFMEDSAGALTNLLASAPAEIKCVGSIVFSSFNPPPSYRSSKGSIFDSKPTKQGLEASTLIGLLQKISTKFKKGFRELLDRRASAHPFENVQSLLPVTSWLGAFPVPEHRRDEARAEDSVVLSYGTELIGMQRDWNEELQSCQEFPHGNPQERILRGRARYKVTCDFVDAAVKGAVGVINRCIPPINPTDPECFHMYVHNNIFFSFAVDADYEYISKDHKPDCQNGSSRSTKVSSPDVITKPDHDESAEVVDSKSEEAQITDSEQATYASANNDLKGTKAYQEADVSGLYNLAMAIIDYRGHRVVAQSIIPGILQGDKSDSLLYGSVDNGKKISWNETFHSKVVEAAKRLHLKEHVVLDGSGNPVKLAATVECKGIVGSDDRHYILDLMRVTPRDSNYIGQGHRFCVLRPELIASFVEAESMKQSLKQKVPDAPVASTSDAKATSVEADDKSEESSVHTHKENDNSSSEILFNPNVFTEYKLDGSPEEIAADEELVKRAGTYLIDIVIPKIVQDLCSLDISPMDGQTLTDALHLHGINIRYLGKIAGMVKHLPHLQDLFSAEIIVRSAKHVIKDILRQSLDHDIGPAIAHFLNCFMGKVLGASTEGSLSDMQSKTLKGHENSQTQKSTKGHKLSNAAASRKSLSAYSHLTSDGIWFSIKEFAKSKYQFEVPDDARLSAKRVAVLRNLCQKVGITIAARKYDLDASTPFEASDILNLQPVVKHSVPTCTEAKNLMEAGKVRMAEGTLNEAYALFSEAFSLLQQITGPMHKDAANCCRYLAMVLYHAGDTAGAVVQQHRELIINERCLGLDHPDTAHSYGNMALFYHGLNQTELALRHMSRTLLLLSLASGPDHPDVAATLINVAMMYQDASNMNTALRYLQEALMKNERLLGPVHVQTAVCYHALAIAFSCMSLYKLSIQHEKKTYDILVKQLGENDSRTEDSKNWLNTFKLREEQVNAQKQKGQEANASDNAVKFLKANPAVLQAMKAAAIQSGGVSANVNRSLNAAVVGEGVPRLRGVDERAARATAEARKKAAARGLNVRNGPVANHASDELAQILKLINAVSGSSTPGSAKTEVSASEGQATNGCIQNGTDTEPKAADTNGLSASVKSTVNAPFGLGTTLESKKQKSKQKS</sequence>
<dbReference type="Proteomes" id="UP000007305">
    <property type="component" value="Chromosome 4"/>
</dbReference>
<feature type="compositionally biased region" description="Basic and acidic residues" evidence="2">
    <location>
        <begin position="669"/>
        <end position="680"/>
    </location>
</feature>
<keyword evidence="6" id="KW-1185">Reference proteome</keyword>
<evidence type="ECO:0000313" key="5">
    <source>
        <dbReference type="EnsemblPlants" id="Zm00001eb189030_P001"/>
    </source>
</evidence>
<dbReference type="GeneID" id="103653997"/>
<evidence type="ECO:0000256" key="2">
    <source>
        <dbReference type="SAM" id="MobiDB-lite"/>
    </source>
</evidence>
<dbReference type="OrthoDB" id="1414216at2759"/>
<dbReference type="SUPFAM" id="SSF48452">
    <property type="entry name" value="TPR-like"/>
    <property type="match status" value="2"/>
</dbReference>
<dbReference type="SUPFAM" id="SSF103107">
    <property type="entry name" value="Hypothetical protein c14orf129, hspc210"/>
    <property type="match status" value="1"/>
</dbReference>
<evidence type="ECO:0000259" key="3">
    <source>
        <dbReference type="PROSITE" id="PS51823"/>
    </source>
</evidence>
<feature type="compositionally biased region" description="Basic and acidic residues" evidence="2">
    <location>
        <begin position="51"/>
        <end position="60"/>
    </location>
</feature>
<proteinExistence type="evidence at protein level"/>
<evidence type="ECO:0000256" key="1">
    <source>
        <dbReference type="ARBA" id="ARBA00022490"/>
    </source>
</evidence>
<keyword evidence="1" id="KW-0963">Cytoplasm</keyword>
<dbReference type="InterPro" id="IPR023231">
    <property type="entry name" value="GSKIP_dom_sf"/>
</dbReference>
<dbReference type="Pfam" id="PF13374">
    <property type="entry name" value="TPR_10"/>
    <property type="match status" value="1"/>
</dbReference>
<dbReference type="InterPro" id="IPR033646">
    <property type="entry name" value="CLU-central"/>
</dbReference>
<gene>
    <name evidence="5" type="primary">LOC103653997</name>
    <name evidence="4" type="ORF">ZEAMMB73_Zm00001d051644</name>
</gene>
<dbReference type="PANTHER" id="PTHR12601">
    <property type="entry name" value="EUKARYOTIC TRANSLATION INITIATION FACTOR 3 SUBUNIT EIF-3"/>
    <property type="match status" value="1"/>
</dbReference>
<dbReference type="PROSITE" id="PS51823">
    <property type="entry name" value="CLU"/>
    <property type="match status" value="1"/>
</dbReference>
<dbReference type="ExpressionAtlas" id="A0A1D6Q8Q4">
    <property type="expression patterns" value="baseline and differential"/>
</dbReference>